<dbReference type="Pfam" id="PF13276">
    <property type="entry name" value="HTH_21"/>
    <property type="match status" value="1"/>
</dbReference>
<dbReference type="PANTHER" id="PTHR46889">
    <property type="entry name" value="TRANSPOSASE INSF FOR INSERTION SEQUENCE IS3B-RELATED"/>
    <property type="match status" value="1"/>
</dbReference>
<dbReference type="Gene3D" id="3.30.420.10">
    <property type="entry name" value="Ribonuclease H-like superfamily/Ribonuclease H"/>
    <property type="match status" value="1"/>
</dbReference>
<dbReference type="InterPro" id="IPR048020">
    <property type="entry name" value="Transpos_IS3"/>
</dbReference>
<dbReference type="AlphaFoldDB" id="A0A1I5IRW3"/>
<proteinExistence type="predicted"/>
<evidence type="ECO:0000313" key="4">
    <source>
        <dbReference type="Proteomes" id="UP000198806"/>
    </source>
</evidence>
<comment type="function">
    <text evidence="1">Involved in the transposition of the insertion sequence.</text>
</comment>
<dbReference type="Proteomes" id="UP000198806">
    <property type="component" value="Unassembled WGS sequence"/>
</dbReference>
<dbReference type="PANTHER" id="PTHR46889:SF7">
    <property type="entry name" value="TRANSPOSASE FOR INSERTION SEQUENCE ELEMENT IS904"/>
    <property type="match status" value="1"/>
</dbReference>
<evidence type="ECO:0000313" key="3">
    <source>
        <dbReference type="EMBL" id="SFO63298.1"/>
    </source>
</evidence>
<evidence type="ECO:0000259" key="2">
    <source>
        <dbReference type="PROSITE" id="PS50994"/>
    </source>
</evidence>
<name>A0A1I5IRW3_9FIRM</name>
<keyword evidence="4" id="KW-1185">Reference proteome</keyword>
<dbReference type="EMBL" id="FOWD01000051">
    <property type="protein sequence ID" value="SFO63298.1"/>
    <property type="molecule type" value="Genomic_DNA"/>
</dbReference>
<dbReference type="InterPro" id="IPR050900">
    <property type="entry name" value="Transposase_IS3/IS150/IS904"/>
</dbReference>
<protein>
    <submittedName>
        <fullName evidence="3">Transposase InsO and inactivated derivatives</fullName>
    </submittedName>
</protein>
<dbReference type="InterPro" id="IPR012337">
    <property type="entry name" value="RNaseH-like_sf"/>
</dbReference>
<sequence length="253" mass="29472">MKFPRSIYYKALVSVPSKRQLEADKFKAEIKKIWTDSKARYGAPKIHMVLISQGKSISLKRVQRYMIDMGLRSIVIKKFRYHSERITTEQKKNILSRDFNTAGINQKWCTDITYIHTVREGWTYLASVMDLHSKKIIGYAYDTSMTAELAMPAVKNACLNVKVIEGIILHSDLGTQYTSRIFEDYLSFKGIIHSFSRKGNPYDNACIESFHSVLKKEEINHHKYNDFNAARKAVFEYIESWYNRKRIHGAIII</sequence>
<dbReference type="InterPro" id="IPR036397">
    <property type="entry name" value="RNaseH_sf"/>
</dbReference>
<feature type="domain" description="Integrase catalytic" evidence="2">
    <location>
        <begin position="99"/>
        <end position="253"/>
    </location>
</feature>
<accession>A0A1I5IRW3</accession>
<dbReference type="SUPFAM" id="SSF53098">
    <property type="entry name" value="Ribonuclease H-like"/>
    <property type="match status" value="1"/>
</dbReference>
<dbReference type="PROSITE" id="PS50994">
    <property type="entry name" value="INTEGRASE"/>
    <property type="match status" value="1"/>
</dbReference>
<dbReference type="Pfam" id="PF00665">
    <property type="entry name" value="rve"/>
    <property type="match status" value="1"/>
</dbReference>
<reference evidence="3 4" key="1">
    <citation type="submission" date="2016-10" db="EMBL/GenBank/DDBJ databases">
        <authorList>
            <person name="de Groot N.N."/>
        </authorList>
    </citation>
    <scope>NUCLEOTIDE SEQUENCE [LARGE SCALE GENOMIC DNA]</scope>
    <source>
        <strain evidence="3 4">DSM 1283</strain>
    </source>
</reference>
<evidence type="ECO:0000256" key="1">
    <source>
        <dbReference type="ARBA" id="ARBA00002286"/>
    </source>
</evidence>
<dbReference type="InterPro" id="IPR025948">
    <property type="entry name" value="HTH-like_dom"/>
</dbReference>
<dbReference type="STRING" id="1527.SAMN04489757_15112"/>
<dbReference type="InterPro" id="IPR001584">
    <property type="entry name" value="Integrase_cat-core"/>
</dbReference>
<gene>
    <name evidence="3" type="ORF">SAMN04489757_15112</name>
</gene>
<dbReference type="NCBIfam" id="NF033516">
    <property type="entry name" value="transpos_IS3"/>
    <property type="match status" value="1"/>
</dbReference>
<dbReference type="GO" id="GO:0003676">
    <property type="term" value="F:nucleic acid binding"/>
    <property type="evidence" value="ECO:0007669"/>
    <property type="project" value="InterPro"/>
</dbReference>
<dbReference type="GO" id="GO:0015074">
    <property type="term" value="P:DNA integration"/>
    <property type="evidence" value="ECO:0007669"/>
    <property type="project" value="InterPro"/>
</dbReference>
<organism evidence="3 4">
    <name type="scientific">Anaerocolumna aminovalerica</name>
    <dbReference type="NCBI Taxonomy" id="1527"/>
    <lineage>
        <taxon>Bacteria</taxon>
        <taxon>Bacillati</taxon>
        <taxon>Bacillota</taxon>
        <taxon>Clostridia</taxon>
        <taxon>Lachnospirales</taxon>
        <taxon>Lachnospiraceae</taxon>
        <taxon>Anaerocolumna</taxon>
    </lineage>
</organism>
<dbReference type="Pfam" id="PF13333">
    <property type="entry name" value="rve_2"/>
    <property type="match status" value="1"/>
</dbReference>